<protein>
    <submittedName>
        <fullName evidence="3">Vegetative incompatibility protein HET-E-1</fullName>
    </submittedName>
</protein>
<dbReference type="EMBL" id="MNAD01001619">
    <property type="protein sequence ID" value="OJT03322.1"/>
    <property type="molecule type" value="Genomic_DNA"/>
</dbReference>
<keyword evidence="4" id="KW-1185">Reference proteome</keyword>
<organism evidence="3 4">
    <name type="scientific">Trametes pubescens</name>
    <name type="common">White-rot fungus</name>
    <dbReference type="NCBI Taxonomy" id="154538"/>
    <lineage>
        <taxon>Eukaryota</taxon>
        <taxon>Fungi</taxon>
        <taxon>Dikarya</taxon>
        <taxon>Basidiomycota</taxon>
        <taxon>Agaricomycotina</taxon>
        <taxon>Agaricomycetes</taxon>
        <taxon>Polyporales</taxon>
        <taxon>Polyporaceae</taxon>
        <taxon>Trametes</taxon>
    </lineage>
</organism>
<reference evidence="3 4" key="1">
    <citation type="submission" date="2016-10" db="EMBL/GenBank/DDBJ databases">
        <title>Genome sequence of the basidiomycete white-rot fungus Trametes pubescens.</title>
        <authorList>
            <person name="Makela M.R."/>
            <person name="Granchi Z."/>
            <person name="Peng M."/>
            <person name="De Vries R.P."/>
            <person name="Grigoriev I."/>
            <person name="Riley R."/>
            <person name="Hilden K."/>
        </authorList>
    </citation>
    <scope>NUCLEOTIDE SEQUENCE [LARGE SCALE GENOMIC DNA]</scope>
    <source>
        <strain evidence="3 4">FBCC735</strain>
    </source>
</reference>
<dbReference type="STRING" id="154538.A0A1M2V6W8"/>
<dbReference type="PANTHER" id="PTHR10622">
    <property type="entry name" value="HET DOMAIN-CONTAINING PROTEIN"/>
    <property type="match status" value="1"/>
</dbReference>
<evidence type="ECO:0000259" key="1">
    <source>
        <dbReference type="Pfam" id="PF06985"/>
    </source>
</evidence>
<dbReference type="InterPro" id="IPR010730">
    <property type="entry name" value="HET"/>
</dbReference>
<feature type="domain" description="DUF8212" evidence="2">
    <location>
        <begin position="272"/>
        <end position="380"/>
    </location>
</feature>
<dbReference type="Proteomes" id="UP000184267">
    <property type="component" value="Unassembled WGS sequence"/>
</dbReference>
<evidence type="ECO:0000259" key="2">
    <source>
        <dbReference type="Pfam" id="PF26640"/>
    </source>
</evidence>
<accession>A0A1M2V6W8</accession>
<sequence>MPRFLNTLTGEFEWYNDPRKVIYAILSHTWRASEDGGEQSFSDVQKLQDAVAEGVREQQVAVLQELQSLQSLLPSLIPRNTNDPRKGSTHSTIISHPKLSDKIKGICTVARKAGFRLIWSDACCIDKTSSAELSEAINSMYEWYRLSDMCYVYLEDVPDGDVPTNCISRFWDSRWHDRGWTLQELIAPEHVEFLTETWRFLGTKIGLASTLEKITGVNFDILTGRAPVDSVSVARRMSWAAERETTRIEDRAYSLMGIFNVHMSPIYGEGNNAFLRLQEEIIRKVPDQSIFTWGNKCMLRSLHTARGFRRFGDLPDDPGLLASSPSDFQCCRTTTPVVPSDLAARLRLNGSEDIPPLHCVFTPQGVRMHLLCLPLAKVPHVSTAFWKGIGRDICPDCKPLGKTDVLALLQCEDMGGSLVALPLYQLRTGAGNGGGSLIGTHIQCTNWRHKPFHVVRLTKEALEEALEHVTPVAMEAQMNDESNMGRWRTKFNSRSTSGRTFVHAEFIIPSNPDWEENIREVRLVRLTLERSLELSNLAIPNTKTLWMSVEASEKYRYKLLSKSGSNGPPSGAIGNICGPTGTAASNNPCEDGEAGPRASSPLTAAVSLHFLSATAF</sequence>
<comment type="caution">
    <text evidence="3">The sequence shown here is derived from an EMBL/GenBank/DDBJ whole genome shotgun (WGS) entry which is preliminary data.</text>
</comment>
<dbReference type="InterPro" id="IPR058525">
    <property type="entry name" value="DUF8212"/>
</dbReference>
<evidence type="ECO:0000313" key="4">
    <source>
        <dbReference type="Proteomes" id="UP000184267"/>
    </source>
</evidence>
<dbReference type="PANTHER" id="PTHR10622:SF10">
    <property type="entry name" value="HET DOMAIN-CONTAINING PROTEIN"/>
    <property type="match status" value="1"/>
</dbReference>
<dbReference type="Pfam" id="PF26640">
    <property type="entry name" value="DUF8212"/>
    <property type="match status" value="1"/>
</dbReference>
<proteinExistence type="predicted"/>
<evidence type="ECO:0000313" key="3">
    <source>
        <dbReference type="EMBL" id="OJT03322.1"/>
    </source>
</evidence>
<dbReference type="OrthoDB" id="2739695at2759"/>
<dbReference type="AlphaFoldDB" id="A0A1M2V6W8"/>
<gene>
    <name evidence="3" type="ORF">TRAPUB_6100</name>
</gene>
<name>A0A1M2V6W8_TRAPU</name>
<dbReference type="Pfam" id="PF06985">
    <property type="entry name" value="HET"/>
    <property type="match status" value="1"/>
</dbReference>
<feature type="domain" description="Heterokaryon incompatibility" evidence="1">
    <location>
        <begin position="83"/>
        <end position="156"/>
    </location>
</feature>